<evidence type="ECO:0000256" key="5">
    <source>
        <dbReference type="PROSITE-ProRule" id="PRU10015"/>
    </source>
</evidence>
<dbReference type="SUPFAM" id="SSF53335">
    <property type="entry name" value="S-adenosyl-L-methionine-dependent methyltransferases"/>
    <property type="match status" value="1"/>
</dbReference>
<proteinExistence type="inferred from homology"/>
<feature type="binding site" evidence="4">
    <location>
        <position position="262"/>
    </location>
    <ligand>
        <name>S-adenosyl-L-methionine</name>
        <dbReference type="ChEBI" id="CHEBI:59789"/>
    </ligand>
</feature>
<dbReference type="PROSITE" id="PS51687">
    <property type="entry name" value="SAM_MT_RNA_M5U"/>
    <property type="match status" value="1"/>
</dbReference>
<feature type="binding site" evidence="4">
    <location>
        <position position="241"/>
    </location>
    <ligand>
        <name>S-adenosyl-L-methionine</name>
        <dbReference type="ChEBI" id="CHEBI:59789"/>
    </ligand>
</feature>
<organism evidence="6 7">
    <name type="scientific">Nostocoides jenkinsii Ben 74</name>
    <dbReference type="NCBI Taxonomy" id="1193518"/>
    <lineage>
        <taxon>Bacteria</taxon>
        <taxon>Bacillati</taxon>
        <taxon>Actinomycetota</taxon>
        <taxon>Actinomycetes</taxon>
        <taxon>Micrococcales</taxon>
        <taxon>Intrasporangiaceae</taxon>
        <taxon>Nostocoides</taxon>
    </lineage>
</organism>
<dbReference type="AlphaFoldDB" id="A0A077M760"/>
<keyword evidence="3 4" id="KW-0949">S-adenosyl-L-methionine</keyword>
<dbReference type="PANTHER" id="PTHR11061">
    <property type="entry name" value="RNA M5U METHYLTRANSFERASE"/>
    <property type="match status" value="1"/>
</dbReference>
<dbReference type="GO" id="GO:0070041">
    <property type="term" value="F:rRNA (uridine-C5-)-methyltransferase activity"/>
    <property type="evidence" value="ECO:0007669"/>
    <property type="project" value="TreeGrafter"/>
</dbReference>
<reference evidence="6 7" key="1">
    <citation type="journal article" date="2013" name="ISME J.">
        <title>A metabolic model for members of the genus Tetrasphaera involved in enhanced biological phosphorus removal.</title>
        <authorList>
            <person name="Kristiansen R."/>
            <person name="Nguyen H.T.T."/>
            <person name="Saunders A.M."/>
            <person name="Nielsen J.L."/>
            <person name="Wimmer R."/>
            <person name="Le V.Q."/>
            <person name="McIlroy S.J."/>
            <person name="Petrovski S."/>
            <person name="Seviour R.J."/>
            <person name="Calteau A."/>
            <person name="Nielsen K.L."/>
            <person name="Nielsen P.H."/>
        </authorList>
    </citation>
    <scope>NUCLEOTIDE SEQUENCE [LARGE SCALE GENOMIC DNA]</scope>
    <source>
        <strain evidence="6 7">Ben 74</strain>
    </source>
</reference>
<keyword evidence="7" id="KW-1185">Reference proteome</keyword>
<evidence type="ECO:0000256" key="4">
    <source>
        <dbReference type="PROSITE-ProRule" id="PRU01024"/>
    </source>
</evidence>
<dbReference type="InterPro" id="IPR029063">
    <property type="entry name" value="SAM-dependent_MTases_sf"/>
</dbReference>
<dbReference type="RefSeq" id="WP_048543704.1">
    <property type="nucleotide sequence ID" value="NZ_HF571038.1"/>
</dbReference>
<dbReference type="Gene3D" id="3.40.50.150">
    <property type="entry name" value="Vaccinia Virus protein VP39"/>
    <property type="match status" value="1"/>
</dbReference>
<name>A0A077M760_9MICO</name>
<evidence type="ECO:0000313" key="6">
    <source>
        <dbReference type="EMBL" id="CCI53141.1"/>
    </source>
</evidence>
<evidence type="ECO:0000256" key="3">
    <source>
        <dbReference type="ARBA" id="ARBA00022691"/>
    </source>
</evidence>
<comment type="similarity">
    <text evidence="4">Belongs to the class I-like SAM-binding methyltransferase superfamily. RNA M5U methyltransferase family.</text>
</comment>
<dbReference type="Pfam" id="PF05958">
    <property type="entry name" value="tRNA_U5-meth_tr"/>
    <property type="match status" value="1"/>
</dbReference>
<dbReference type="Proteomes" id="UP000035720">
    <property type="component" value="Unassembled WGS sequence"/>
</dbReference>
<dbReference type="OrthoDB" id="9804590at2"/>
<dbReference type="InterPro" id="IPR030390">
    <property type="entry name" value="MeTrfase_TrmA_AS"/>
</dbReference>
<keyword evidence="1 4" id="KW-0489">Methyltransferase</keyword>
<sequence length="379" mass="40452">MRCDYYRAGVCRSCTHLEVPYPEQVVAKDRRVRDLLSAVVPADAWRVPFVGPESGFRNKAKLVAGGTTGAVTLGILDPPGRGVDLRECGLHEAAIVAALLPLAGFIDDIGLIPYAVPERRGELKHVLVTAAPGGALMIRFVLRSTAQLALIRNRLGLLLDSVPGADVVSVNIQPEHKAILEGEREIILSPNDSLRMPLGPVPLYLQPGGFFQTNTVVAQGLYAQATSWIADAEPGTVWDIYCGVGGFALHAAYEGRRVAGIELSPSAIAAAQRSAADLGLDEGQAVFRVEDAGASADTLPGPPGVVVVNPPRRGLDADLVRWLDDCPAQTMIYSSCNPQTLARDLAALSRWTVREARLFDMFPQTDHSEVAVLLGRAGS</sequence>
<feature type="binding site" evidence="4">
    <location>
        <position position="309"/>
    </location>
    <ligand>
        <name>S-adenosyl-L-methionine</name>
        <dbReference type="ChEBI" id="CHEBI:59789"/>
    </ligand>
</feature>
<dbReference type="InterPro" id="IPR010280">
    <property type="entry name" value="U5_MeTrfase_fam"/>
</dbReference>
<dbReference type="EC" id="2.1.1.-" evidence="6"/>
<comment type="caution">
    <text evidence="6">The sequence shown here is derived from an EMBL/GenBank/DDBJ whole genome shotgun (WGS) entry which is preliminary data.</text>
</comment>
<gene>
    <name evidence="6" type="primary">rumB</name>
    <name evidence="6" type="ORF">BN13_30093</name>
</gene>
<feature type="active site" description="Nucleophile" evidence="4">
    <location>
        <position position="336"/>
    </location>
</feature>
<dbReference type="EMBL" id="CAJC01000139">
    <property type="protein sequence ID" value="CCI53141.1"/>
    <property type="molecule type" value="Genomic_DNA"/>
</dbReference>
<dbReference type="GO" id="GO:0070475">
    <property type="term" value="P:rRNA base methylation"/>
    <property type="evidence" value="ECO:0007669"/>
    <property type="project" value="TreeGrafter"/>
</dbReference>
<protein>
    <submittedName>
        <fullName evidence="6">23S rRNA (Uracil-5-)-methyltransferase rumB</fullName>
        <ecNumber evidence="6">2.1.1.-</ecNumber>
    </submittedName>
</protein>
<keyword evidence="2 4" id="KW-0808">Transferase</keyword>
<evidence type="ECO:0000313" key="7">
    <source>
        <dbReference type="Proteomes" id="UP000035720"/>
    </source>
</evidence>
<dbReference type="PROSITE" id="PS01230">
    <property type="entry name" value="TRMA_1"/>
    <property type="match status" value="1"/>
</dbReference>
<feature type="binding site" evidence="4">
    <location>
        <position position="212"/>
    </location>
    <ligand>
        <name>S-adenosyl-L-methionine</name>
        <dbReference type="ChEBI" id="CHEBI:59789"/>
    </ligand>
</feature>
<accession>A0A077M760</accession>
<dbReference type="Gene3D" id="2.40.50.1070">
    <property type="match status" value="1"/>
</dbReference>
<evidence type="ECO:0000256" key="1">
    <source>
        <dbReference type="ARBA" id="ARBA00022603"/>
    </source>
</evidence>
<evidence type="ECO:0000256" key="2">
    <source>
        <dbReference type="ARBA" id="ARBA00022679"/>
    </source>
</evidence>
<dbReference type="PANTHER" id="PTHR11061:SF30">
    <property type="entry name" value="TRNA (URACIL(54)-C(5))-METHYLTRANSFERASE"/>
    <property type="match status" value="1"/>
</dbReference>
<feature type="active site" evidence="5">
    <location>
        <position position="336"/>
    </location>
</feature>
<dbReference type="STRING" id="1193518.BN13_30093"/>